<reference evidence="1" key="2">
    <citation type="submission" date="2023-06" db="EMBL/GenBank/DDBJ databases">
        <authorList>
            <person name="Swenson N.G."/>
            <person name="Wegrzyn J.L."/>
            <person name="Mcevoy S.L."/>
        </authorList>
    </citation>
    <scope>NUCLEOTIDE SEQUENCE</scope>
    <source>
        <strain evidence="1">NS2018</strain>
        <tissue evidence="1">Leaf</tissue>
    </source>
</reference>
<organism evidence="1 2">
    <name type="scientific">Acer saccharum</name>
    <name type="common">Sugar maple</name>
    <dbReference type="NCBI Taxonomy" id="4024"/>
    <lineage>
        <taxon>Eukaryota</taxon>
        <taxon>Viridiplantae</taxon>
        <taxon>Streptophyta</taxon>
        <taxon>Embryophyta</taxon>
        <taxon>Tracheophyta</taxon>
        <taxon>Spermatophyta</taxon>
        <taxon>Magnoliopsida</taxon>
        <taxon>eudicotyledons</taxon>
        <taxon>Gunneridae</taxon>
        <taxon>Pentapetalae</taxon>
        <taxon>rosids</taxon>
        <taxon>malvids</taxon>
        <taxon>Sapindales</taxon>
        <taxon>Sapindaceae</taxon>
        <taxon>Hippocastanoideae</taxon>
        <taxon>Acereae</taxon>
        <taxon>Acer</taxon>
    </lineage>
</organism>
<protein>
    <submittedName>
        <fullName evidence="1">Uncharacterized protein</fullName>
    </submittedName>
</protein>
<name>A0AA39RZG0_ACESA</name>
<reference evidence="1" key="1">
    <citation type="journal article" date="2022" name="Plant J.">
        <title>Strategies of tolerance reflected in two North American maple genomes.</title>
        <authorList>
            <person name="McEvoy S.L."/>
            <person name="Sezen U.U."/>
            <person name="Trouern-Trend A."/>
            <person name="McMahon S.M."/>
            <person name="Schaberg P.G."/>
            <person name="Yang J."/>
            <person name="Wegrzyn J.L."/>
            <person name="Swenson N.G."/>
        </authorList>
    </citation>
    <scope>NUCLEOTIDE SEQUENCE</scope>
    <source>
        <strain evidence="1">NS2018</strain>
    </source>
</reference>
<proteinExistence type="predicted"/>
<keyword evidence="2" id="KW-1185">Reference proteome</keyword>
<evidence type="ECO:0000313" key="2">
    <source>
        <dbReference type="Proteomes" id="UP001168877"/>
    </source>
</evidence>
<dbReference type="Proteomes" id="UP001168877">
    <property type="component" value="Unassembled WGS sequence"/>
</dbReference>
<comment type="caution">
    <text evidence="1">The sequence shown here is derived from an EMBL/GenBank/DDBJ whole genome shotgun (WGS) entry which is preliminary data.</text>
</comment>
<sequence>MERIDTANSITTTAMIICAPIARDAEARVAAVEMGSTAGEAGSAGEPRFDLRGAGGLSVICAIVFTVFEFHEAVANPLRRGEKGCEGEEDASTIDALTITTVILNIRLDFHKLKG</sequence>
<gene>
    <name evidence="1" type="ORF">LWI29_032860</name>
</gene>
<accession>A0AA39RZG0</accession>
<dbReference type="AlphaFoldDB" id="A0AA39RZG0"/>
<dbReference type="EMBL" id="JAUESC010000385">
    <property type="protein sequence ID" value="KAK0579869.1"/>
    <property type="molecule type" value="Genomic_DNA"/>
</dbReference>
<evidence type="ECO:0000313" key="1">
    <source>
        <dbReference type="EMBL" id="KAK0579869.1"/>
    </source>
</evidence>